<reference evidence="1 2" key="1">
    <citation type="submission" date="2019-08" db="EMBL/GenBank/DDBJ databases">
        <authorList>
            <person name="Peeters C."/>
        </authorList>
    </citation>
    <scope>NUCLEOTIDE SEQUENCE [LARGE SCALE GENOMIC DNA]</scope>
    <source>
        <strain evidence="1 2">LMG 31116</strain>
    </source>
</reference>
<proteinExistence type="predicted"/>
<sequence>MRRAEIVESSWNRSASPCATRCPAFGGSRHCDPALRCRSANTRVAFTGRRRCPERTCRLPSPRCPKNRCVWFRKRSVRHARALDESLHPVHRDANIERGVRLQHRQHLADRLAVRPQLLRVLDGLRDDHVLHDALLQHPFQRLLERSSVVVVGFTQRLDQHIQGLSVAERRLQAGDIHCRAHEVLPHHLKRREICEARSRGVSSTRAGALRGRCIDERHLGQDLGFRSRHSPLGRNTPSGDGAALLQRFLGESRLACCTELYRGTGKADLDVVVDLGVFRRSARRRTLLHVEAFRGHGGASCGHRKDNLPSSMTLTAIRCALPCPHPNRRLQDKKR</sequence>
<keyword evidence="2" id="KW-1185">Reference proteome</keyword>
<gene>
    <name evidence="1" type="ORF">PMO31116_02750</name>
</gene>
<dbReference type="EMBL" id="CABPSD010000007">
    <property type="protein sequence ID" value="VVE13886.1"/>
    <property type="molecule type" value="Genomic_DNA"/>
</dbReference>
<evidence type="ECO:0000313" key="2">
    <source>
        <dbReference type="Proteomes" id="UP000368474"/>
    </source>
</evidence>
<accession>A0A5E4VQR1</accession>
<dbReference type="AlphaFoldDB" id="A0A5E4VQR1"/>
<dbReference type="Proteomes" id="UP000368474">
    <property type="component" value="Unassembled WGS sequence"/>
</dbReference>
<name>A0A5E4VQR1_9BURK</name>
<protein>
    <submittedName>
        <fullName evidence="1">Uncharacterized protein</fullName>
    </submittedName>
</protein>
<evidence type="ECO:0000313" key="1">
    <source>
        <dbReference type="EMBL" id="VVE13886.1"/>
    </source>
</evidence>
<organism evidence="1 2">
    <name type="scientific">Pandoraea morbifera</name>
    <dbReference type="NCBI Taxonomy" id="2508300"/>
    <lineage>
        <taxon>Bacteria</taxon>
        <taxon>Pseudomonadati</taxon>
        <taxon>Pseudomonadota</taxon>
        <taxon>Betaproteobacteria</taxon>
        <taxon>Burkholderiales</taxon>
        <taxon>Burkholderiaceae</taxon>
        <taxon>Pandoraea</taxon>
    </lineage>
</organism>